<dbReference type="Proteomes" id="UP000824099">
    <property type="component" value="Unassembled WGS sequence"/>
</dbReference>
<keyword evidence="1" id="KW-0472">Membrane</keyword>
<reference evidence="2" key="2">
    <citation type="journal article" date="2021" name="PeerJ">
        <title>Extensive microbial diversity within the chicken gut microbiome revealed by metagenomics and culture.</title>
        <authorList>
            <person name="Gilroy R."/>
            <person name="Ravi A."/>
            <person name="Getino M."/>
            <person name="Pursley I."/>
            <person name="Horton D.L."/>
            <person name="Alikhan N.F."/>
            <person name="Baker D."/>
            <person name="Gharbi K."/>
            <person name="Hall N."/>
            <person name="Watson M."/>
            <person name="Adriaenssens E.M."/>
            <person name="Foster-Nyarko E."/>
            <person name="Jarju S."/>
            <person name="Secka A."/>
            <person name="Antonio M."/>
            <person name="Oren A."/>
            <person name="Chaudhuri R.R."/>
            <person name="La Ragione R."/>
            <person name="Hildebrand F."/>
            <person name="Pallen M.J."/>
        </authorList>
    </citation>
    <scope>NUCLEOTIDE SEQUENCE</scope>
    <source>
        <strain evidence="2">CHK160-1198</strain>
    </source>
</reference>
<evidence type="ECO:0000313" key="2">
    <source>
        <dbReference type="EMBL" id="HIU64330.1"/>
    </source>
</evidence>
<accession>A0A9D1MPN6</accession>
<dbReference type="EMBL" id="DVNI01000074">
    <property type="protein sequence ID" value="HIU64330.1"/>
    <property type="molecule type" value="Genomic_DNA"/>
</dbReference>
<dbReference type="AlphaFoldDB" id="A0A9D1MPN6"/>
<feature type="transmembrane region" description="Helical" evidence="1">
    <location>
        <begin position="6"/>
        <end position="25"/>
    </location>
</feature>
<comment type="caution">
    <text evidence="2">The sequence shown here is derived from an EMBL/GenBank/DDBJ whole genome shotgun (WGS) entry which is preliminary data.</text>
</comment>
<keyword evidence="1" id="KW-1133">Transmembrane helix</keyword>
<reference evidence="2" key="1">
    <citation type="submission" date="2020-10" db="EMBL/GenBank/DDBJ databases">
        <authorList>
            <person name="Gilroy R."/>
        </authorList>
    </citation>
    <scope>NUCLEOTIDE SEQUENCE</scope>
    <source>
        <strain evidence="2">CHK160-1198</strain>
    </source>
</reference>
<evidence type="ECO:0000256" key="1">
    <source>
        <dbReference type="SAM" id="Phobius"/>
    </source>
</evidence>
<gene>
    <name evidence="2" type="ORF">IAB06_04760</name>
</gene>
<protein>
    <submittedName>
        <fullName evidence="2">Uncharacterized protein</fullName>
    </submittedName>
</protein>
<organism evidence="2 3">
    <name type="scientific">Candidatus Avacidaminococcus intestinavium</name>
    <dbReference type="NCBI Taxonomy" id="2840684"/>
    <lineage>
        <taxon>Bacteria</taxon>
        <taxon>Bacillati</taxon>
        <taxon>Bacillota</taxon>
        <taxon>Negativicutes</taxon>
        <taxon>Acidaminococcales</taxon>
        <taxon>Acidaminococcaceae</taxon>
        <taxon>Acidaminococcaceae incertae sedis</taxon>
        <taxon>Candidatus Avacidaminococcus</taxon>
    </lineage>
</organism>
<feature type="transmembrane region" description="Helical" evidence="1">
    <location>
        <begin position="37"/>
        <end position="55"/>
    </location>
</feature>
<proteinExistence type="predicted"/>
<sequence>MSQDLSNVIFKLFEILFILCFFLLISYFKKKHLTKEMLITLIIFAAIGSFSYYIYTNTRDTNANAPIHFNSFQNNYQLNTELIQNTLQVNQHTAKRISDHLIALGIYDISALVKQNGTDNVYEVFSPNLLPEKQPALLYLYNNELTKVVFKNTILFQNNEYLSTVYDQLFTPVEIKTLHSKTLELLKNELQDIEIIRIIPTYTTKLNGNYITIGRLTATSSTKYQINIPYKITFDKNWVCIELVTE</sequence>
<evidence type="ECO:0000313" key="3">
    <source>
        <dbReference type="Proteomes" id="UP000824099"/>
    </source>
</evidence>
<keyword evidence="1" id="KW-0812">Transmembrane</keyword>
<name>A0A9D1MPN6_9FIRM</name>